<comment type="caution">
    <text evidence="1">The sequence shown here is derived from an EMBL/GenBank/DDBJ whole genome shotgun (WGS) entry which is preliminary data.</text>
</comment>
<dbReference type="Proteomes" id="UP000186804">
    <property type="component" value="Unassembled WGS sequence"/>
</dbReference>
<reference evidence="1 2" key="1">
    <citation type="submission" date="2016-10" db="EMBL/GenBank/DDBJ databases">
        <title>Reductive evolution of mitochondrial metabolism and differential evolution of invasion-related proteins in Cryptosporidium.</title>
        <authorList>
            <person name="Liu S."/>
            <person name="Roellig D.M."/>
            <person name="Guo Y."/>
            <person name="Li N."/>
            <person name="Frace M.A."/>
            <person name="Tang K."/>
            <person name="Zhang L."/>
            <person name="Feng Y."/>
            <person name="Xiao L."/>
        </authorList>
    </citation>
    <scope>NUCLEOTIDE SEQUENCE [LARGE SCALE GENOMIC DNA]</scope>
    <source>
        <strain evidence="1">30847</strain>
    </source>
</reference>
<proteinExistence type="predicted"/>
<dbReference type="RefSeq" id="XP_067067810.1">
    <property type="nucleotide sequence ID" value="XM_067211087.1"/>
</dbReference>
<sequence>MTDKDNCNINNKSQFQNQTISISPYYHKFRFIQKSNMVNNINKKKVHFSKEPPNIFEYEAFDQSNISYYYNDISEDNLSNCEDMESIKFRLKLDKLDNTIHQITKINSITKFEQEISDTFLPILNHRKHYTDIVEIHNINLSNNKIKMVNENIEKYDNSNILIPDNNLNMISDINDYNIKNNIEIEDSNSQIQDKWINLSDLSSQNFLSDNSKENVNTNSTIIDLQSTSDSFCLL</sequence>
<dbReference type="AlphaFoldDB" id="A0A1J4MSF9"/>
<evidence type="ECO:0000313" key="2">
    <source>
        <dbReference type="Proteomes" id="UP000186804"/>
    </source>
</evidence>
<organism evidence="1 2">
    <name type="scientific">Cryptosporidium andersoni</name>
    <dbReference type="NCBI Taxonomy" id="117008"/>
    <lineage>
        <taxon>Eukaryota</taxon>
        <taxon>Sar</taxon>
        <taxon>Alveolata</taxon>
        <taxon>Apicomplexa</taxon>
        <taxon>Conoidasida</taxon>
        <taxon>Coccidia</taxon>
        <taxon>Eucoccidiorida</taxon>
        <taxon>Eimeriorina</taxon>
        <taxon>Cryptosporidiidae</taxon>
        <taxon>Cryptosporidium</taxon>
    </lineage>
</organism>
<dbReference type="VEuPathDB" id="CryptoDB:cand_008470"/>
<keyword evidence="2" id="KW-1185">Reference proteome</keyword>
<evidence type="ECO:0000313" key="1">
    <source>
        <dbReference type="EMBL" id="OII75964.1"/>
    </source>
</evidence>
<dbReference type="EMBL" id="LRBS01000070">
    <property type="protein sequence ID" value="OII75964.1"/>
    <property type="molecule type" value="Genomic_DNA"/>
</dbReference>
<dbReference type="GeneID" id="92365032"/>
<accession>A0A1J4MSF9</accession>
<protein>
    <submittedName>
        <fullName evidence="1">Uncharacterized protein</fullName>
    </submittedName>
</protein>
<dbReference type="OrthoDB" id="10350675at2759"/>
<gene>
    <name evidence="1" type="ORF">cand_008470</name>
</gene>
<name>A0A1J4MSF9_9CRYT</name>